<gene>
    <name evidence="3" type="ORF">Ctma_0818</name>
</gene>
<evidence type="ECO:0000259" key="2">
    <source>
        <dbReference type="SMART" id="SM00849"/>
    </source>
</evidence>
<organism evidence="3">
    <name type="scientific">Catillopecten margaritatus gill symbiont</name>
    <dbReference type="NCBI Taxonomy" id="3083288"/>
    <lineage>
        <taxon>Bacteria</taxon>
        <taxon>Pseudomonadati</taxon>
        <taxon>Pseudomonadota</taxon>
        <taxon>Gammaproteobacteria</taxon>
        <taxon>sulfur-oxidizing symbionts</taxon>
    </lineage>
</organism>
<dbReference type="EMBL" id="CP138327">
    <property type="protein sequence ID" value="WXU00107.1"/>
    <property type="molecule type" value="Genomic_DNA"/>
</dbReference>
<dbReference type="InterPro" id="IPR036866">
    <property type="entry name" value="RibonucZ/Hydroxyglut_hydro"/>
</dbReference>
<evidence type="ECO:0000313" key="3">
    <source>
        <dbReference type="EMBL" id="WXU00107.1"/>
    </source>
</evidence>
<comment type="similarity">
    <text evidence="1">Belongs to the metallo-beta-lactamase superfamily. Class-B beta-lactamase family.</text>
</comment>
<evidence type="ECO:0000256" key="1">
    <source>
        <dbReference type="ARBA" id="ARBA00005250"/>
    </source>
</evidence>
<accession>A0AAU6PGH7</accession>
<dbReference type="GO" id="GO:0017001">
    <property type="term" value="P:antibiotic catabolic process"/>
    <property type="evidence" value="ECO:0007669"/>
    <property type="project" value="UniProtKB-ARBA"/>
</dbReference>
<proteinExistence type="inferred from homology"/>
<dbReference type="PANTHER" id="PTHR42951">
    <property type="entry name" value="METALLO-BETA-LACTAMASE DOMAIN-CONTAINING"/>
    <property type="match status" value="1"/>
</dbReference>
<reference evidence="3" key="1">
    <citation type="submission" date="2023-10" db="EMBL/GenBank/DDBJ databases">
        <title>The first scallop-associated chemosynthetic bacterial symbiont.</title>
        <authorList>
            <person name="Lin Y.-T."/>
            <person name="Sun J."/>
            <person name="Ip J.C.-H."/>
            <person name="He X."/>
            <person name="Gao Z.-M."/>
            <person name="Perez M."/>
            <person name="Xu T."/>
            <person name="Qian P.-Y."/>
            <person name="Qiu J.-W."/>
        </authorList>
    </citation>
    <scope>NUCLEOTIDE SEQUENCE</scope>
    <source>
        <strain evidence="3">Gill1</strain>
    </source>
</reference>
<dbReference type="CDD" id="cd16282">
    <property type="entry name" value="metallo-hydrolase-like_MBL-fold"/>
    <property type="match status" value="1"/>
</dbReference>
<dbReference type="Pfam" id="PF00753">
    <property type="entry name" value="Lactamase_B"/>
    <property type="match status" value="1"/>
</dbReference>
<protein>
    <recommendedName>
        <fullName evidence="2">Metallo-beta-lactamase domain-containing protein</fullName>
    </recommendedName>
</protein>
<name>A0AAU6PGH7_9GAMM</name>
<dbReference type="Gene3D" id="3.60.15.10">
    <property type="entry name" value="Ribonuclease Z/Hydroxyacylglutathione hydrolase-like"/>
    <property type="match status" value="1"/>
</dbReference>
<dbReference type="AlphaFoldDB" id="A0AAU6PGH7"/>
<dbReference type="InterPro" id="IPR001279">
    <property type="entry name" value="Metallo-B-lactamas"/>
</dbReference>
<dbReference type="InterPro" id="IPR050855">
    <property type="entry name" value="NDM-1-like"/>
</dbReference>
<dbReference type="PANTHER" id="PTHR42951:SF4">
    <property type="entry name" value="ACYL-COENZYME A THIOESTERASE MBLAC2"/>
    <property type="match status" value="1"/>
</dbReference>
<dbReference type="SMART" id="SM00849">
    <property type="entry name" value="Lactamase_B"/>
    <property type="match status" value="1"/>
</dbReference>
<dbReference type="SUPFAM" id="SSF56281">
    <property type="entry name" value="Metallo-hydrolase/oxidoreductase"/>
    <property type="match status" value="1"/>
</dbReference>
<sequence length="315" mass="35262">MKKILSILVVIAAIAWYLCDDERYKFEKIAENVYIMHGPLDEPNPENRGFMNNPGLVVGENGAAIIDPGGAYEVGKNVIAAAEKITDKPIVVVFNTHVHGDHWLGNQAVVERYPNVKIYAHTNMIKQAKDGKGDTWLALMRNLTEGATNDTVAVYPTDATTHLQVIKAGGETFKIHHDITGVAHTNTDIMVEHVSSKTLFLGDNGFINRQGRFDNTSDMHGNIKALEYAIDLDLTHYVPGHGKTGDVEHSVKPFLNYLRIVRDEVKKGYEKDLADYEIKPAVHQKLTDYHHWHGYEDGIGKYVGKMFNEIEALDE</sequence>
<feature type="domain" description="Metallo-beta-lactamase" evidence="2">
    <location>
        <begin position="51"/>
        <end position="241"/>
    </location>
</feature>